<proteinExistence type="predicted"/>
<evidence type="ECO:0000313" key="2">
    <source>
        <dbReference type="Proteomes" id="UP000823895"/>
    </source>
</evidence>
<sequence>MIYEFRIDGEIFHMEFEEHEEAPKAVERDLYGYTYMLNDRTYQDVSAFKKEKIRQRDIYTAIYEDDYGERVFYCHTSLPTFDLGDREWDSAFDKYIVYDGKDINLVTSRQGYRIAELNIYKKLLSVERGFEKYINELGYPVEQSIYRE</sequence>
<evidence type="ECO:0000313" key="1">
    <source>
        <dbReference type="EMBL" id="HJC43347.1"/>
    </source>
</evidence>
<organism evidence="1 2">
    <name type="scientific">Candidatus Mediterraneibacter gallistercoris</name>
    <dbReference type="NCBI Taxonomy" id="2838671"/>
    <lineage>
        <taxon>Bacteria</taxon>
        <taxon>Bacillati</taxon>
        <taxon>Bacillota</taxon>
        <taxon>Clostridia</taxon>
        <taxon>Lachnospirales</taxon>
        <taxon>Lachnospiraceae</taxon>
        <taxon>Mediterraneibacter</taxon>
    </lineage>
</organism>
<gene>
    <name evidence="1" type="ORF">H9756_06655</name>
</gene>
<dbReference type="Proteomes" id="UP000823895">
    <property type="component" value="Unassembled WGS sequence"/>
</dbReference>
<protein>
    <submittedName>
        <fullName evidence="1">Uncharacterized protein</fullName>
    </submittedName>
</protein>
<reference evidence="1" key="1">
    <citation type="journal article" date="2021" name="PeerJ">
        <title>Extensive microbial diversity within the chicken gut microbiome revealed by metagenomics and culture.</title>
        <authorList>
            <person name="Gilroy R."/>
            <person name="Ravi A."/>
            <person name="Getino M."/>
            <person name="Pursley I."/>
            <person name="Horton D.L."/>
            <person name="Alikhan N.F."/>
            <person name="Baker D."/>
            <person name="Gharbi K."/>
            <person name="Hall N."/>
            <person name="Watson M."/>
            <person name="Adriaenssens E.M."/>
            <person name="Foster-Nyarko E."/>
            <person name="Jarju S."/>
            <person name="Secka A."/>
            <person name="Antonio M."/>
            <person name="Oren A."/>
            <person name="Chaudhuri R.R."/>
            <person name="La Ragione R."/>
            <person name="Hildebrand F."/>
            <person name="Pallen M.J."/>
        </authorList>
    </citation>
    <scope>NUCLEOTIDE SEQUENCE</scope>
    <source>
        <strain evidence="1">CHK165-2605</strain>
    </source>
</reference>
<comment type="caution">
    <text evidence="1">The sequence shown here is derived from an EMBL/GenBank/DDBJ whole genome shotgun (WGS) entry which is preliminary data.</text>
</comment>
<reference evidence="1" key="2">
    <citation type="submission" date="2021-04" db="EMBL/GenBank/DDBJ databases">
        <authorList>
            <person name="Gilroy R."/>
        </authorList>
    </citation>
    <scope>NUCLEOTIDE SEQUENCE</scope>
    <source>
        <strain evidence="1">CHK165-2605</strain>
    </source>
</reference>
<dbReference type="EMBL" id="DWWI01000145">
    <property type="protein sequence ID" value="HJC43347.1"/>
    <property type="molecule type" value="Genomic_DNA"/>
</dbReference>
<dbReference type="AlphaFoldDB" id="A0A9D2T1U7"/>
<name>A0A9D2T1U7_9FIRM</name>
<accession>A0A9D2T1U7</accession>